<keyword evidence="4 12" id="KW-0894">Sodium channel</keyword>
<sequence length="355" mass="40072">MTNPEMKEAPLKGDELTKRRKTNALDMDEVDEGWFSLVPLTTDVQFKSTANVTFPDITICPALAQPYKVHVLRKYNLSYSLDFNVRNWQSQLSDDMGVSPNKVFQEATYDLTEGFQFVGFKSKSKSAKFHGKKLNQIAQANVVFKIALGIDAYIHHPGQTLHRDSHTVVRALTNMRAYVDVSHSLTELESVNGEKCETLMNYGFDECVIKGIRTIIGDELNCLVPFVPGNTNETVMCRTDQEFDQATQIFEDHVHGSKQARLCREPCTYLSISIGHVISQVETVPGRTGSGYLKLFFKRNISVSQTRLSYSFMSMVAEIGGYVGFFMGVSVLQLSKWLQSVCDRSEITWEIGWQV</sequence>
<dbReference type="Proteomes" id="UP000318571">
    <property type="component" value="Chromosome 11"/>
</dbReference>
<evidence type="ECO:0000256" key="3">
    <source>
        <dbReference type="ARBA" id="ARBA00022448"/>
    </source>
</evidence>
<keyword evidence="9" id="KW-0472">Membrane</keyword>
<evidence type="ECO:0000256" key="2">
    <source>
        <dbReference type="ARBA" id="ARBA00007193"/>
    </source>
</evidence>
<keyword evidence="6" id="KW-1133">Transmembrane helix</keyword>
<comment type="caution">
    <text evidence="14">The sequence shown here is derived from an EMBL/GenBank/DDBJ whole genome shotgun (WGS) entry which is preliminary data.</text>
</comment>
<feature type="region of interest" description="Disordered" evidence="13">
    <location>
        <begin position="1"/>
        <end position="20"/>
    </location>
</feature>
<evidence type="ECO:0000256" key="9">
    <source>
        <dbReference type="ARBA" id="ARBA00023136"/>
    </source>
</evidence>
<comment type="similarity">
    <text evidence="2 12">Belongs to the amiloride-sensitive sodium channel (TC 1.A.6) family.</text>
</comment>
<evidence type="ECO:0000256" key="5">
    <source>
        <dbReference type="ARBA" id="ARBA00022692"/>
    </source>
</evidence>
<protein>
    <submittedName>
        <fullName evidence="14">Uncharacterized protein</fullName>
    </submittedName>
</protein>
<evidence type="ECO:0000313" key="14">
    <source>
        <dbReference type="EMBL" id="TRY78295.1"/>
    </source>
</evidence>
<accession>A0A553PKT5</accession>
<comment type="subcellular location">
    <subcellularLocation>
        <location evidence="1">Membrane</location>
        <topology evidence="1">Multi-pass membrane protein</topology>
    </subcellularLocation>
</comment>
<keyword evidence="8 12" id="KW-0406">Ion transport</keyword>
<evidence type="ECO:0000256" key="8">
    <source>
        <dbReference type="ARBA" id="ARBA00023065"/>
    </source>
</evidence>
<keyword evidence="7" id="KW-0915">Sodium</keyword>
<evidence type="ECO:0000256" key="6">
    <source>
        <dbReference type="ARBA" id="ARBA00022989"/>
    </source>
</evidence>
<reference evidence="14 15" key="1">
    <citation type="journal article" date="2018" name="Nat. Ecol. Evol.">
        <title>Genomic signatures of mitonuclear coevolution across populations of Tigriopus californicus.</title>
        <authorList>
            <person name="Barreto F.S."/>
            <person name="Watson E.T."/>
            <person name="Lima T.G."/>
            <person name="Willett C.S."/>
            <person name="Edmands S."/>
            <person name="Li W."/>
            <person name="Burton R.S."/>
        </authorList>
    </citation>
    <scope>NUCLEOTIDE SEQUENCE [LARGE SCALE GENOMIC DNA]</scope>
    <source>
        <strain evidence="14 15">San Diego</strain>
    </source>
</reference>
<evidence type="ECO:0000256" key="7">
    <source>
        <dbReference type="ARBA" id="ARBA00023053"/>
    </source>
</evidence>
<name>A0A553PKT5_TIGCA</name>
<organism evidence="14 15">
    <name type="scientific">Tigriopus californicus</name>
    <name type="common">Marine copepod</name>
    <dbReference type="NCBI Taxonomy" id="6832"/>
    <lineage>
        <taxon>Eukaryota</taxon>
        <taxon>Metazoa</taxon>
        <taxon>Ecdysozoa</taxon>
        <taxon>Arthropoda</taxon>
        <taxon>Crustacea</taxon>
        <taxon>Multicrustacea</taxon>
        <taxon>Hexanauplia</taxon>
        <taxon>Copepoda</taxon>
        <taxon>Harpacticoida</taxon>
        <taxon>Harpacticidae</taxon>
        <taxon>Tigriopus</taxon>
    </lineage>
</organism>
<evidence type="ECO:0000256" key="4">
    <source>
        <dbReference type="ARBA" id="ARBA00022461"/>
    </source>
</evidence>
<feature type="compositionally biased region" description="Basic and acidic residues" evidence="13">
    <location>
        <begin position="1"/>
        <end position="17"/>
    </location>
</feature>
<evidence type="ECO:0000256" key="11">
    <source>
        <dbReference type="ARBA" id="ARBA00023303"/>
    </source>
</evidence>
<dbReference type="AlphaFoldDB" id="A0A553PKT5"/>
<dbReference type="InterPro" id="IPR001873">
    <property type="entry name" value="ENaC"/>
</dbReference>
<dbReference type="Pfam" id="PF00858">
    <property type="entry name" value="ASC"/>
    <property type="match status" value="1"/>
</dbReference>
<keyword evidence="15" id="KW-1185">Reference proteome</keyword>
<keyword evidence="11 12" id="KW-0407">Ion channel</keyword>
<gene>
    <name evidence="14" type="ORF">TCAL_06894</name>
</gene>
<keyword evidence="10 12" id="KW-0739">Sodium transport</keyword>
<dbReference type="EMBL" id="VCGU01000003">
    <property type="protein sequence ID" value="TRY78295.1"/>
    <property type="molecule type" value="Genomic_DNA"/>
</dbReference>
<dbReference type="Gene3D" id="1.10.287.770">
    <property type="entry name" value="YojJ-like"/>
    <property type="match status" value="1"/>
</dbReference>
<evidence type="ECO:0000256" key="13">
    <source>
        <dbReference type="SAM" id="MobiDB-lite"/>
    </source>
</evidence>
<evidence type="ECO:0000313" key="15">
    <source>
        <dbReference type="Proteomes" id="UP000318571"/>
    </source>
</evidence>
<keyword evidence="3 12" id="KW-0813">Transport</keyword>
<evidence type="ECO:0000256" key="1">
    <source>
        <dbReference type="ARBA" id="ARBA00004141"/>
    </source>
</evidence>
<evidence type="ECO:0000256" key="10">
    <source>
        <dbReference type="ARBA" id="ARBA00023201"/>
    </source>
</evidence>
<dbReference type="GO" id="GO:0005272">
    <property type="term" value="F:sodium channel activity"/>
    <property type="evidence" value="ECO:0007669"/>
    <property type="project" value="UniProtKB-KW"/>
</dbReference>
<dbReference type="GO" id="GO:0016020">
    <property type="term" value="C:membrane"/>
    <property type="evidence" value="ECO:0007669"/>
    <property type="project" value="UniProtKB-SubCell"/>
</dbReference>
<proteinExistence type="inferred from homology"/>
<keyword evidence="5 12" id="KW-0812">Transmembrane</keyword>
<evidence type="ECO:0000256" key="12">
    <source>
        <dbReference type="RuleBase" id="RU000679"/>
    </source>
</evidence>